<gene>
    <name evidence="8" type="ORF">HNR73_001809</name>
</gene>
<dbReference type="SUPFAM" id="SSF88946">
    <property type="entry name" value="Sigma2 domain of RNA polymerase sigma factors"/>
    <property type="match status" value="1"/>
</dbReference>
<dbReference type="Pfam" id="PF04542">
    <property type="entry name" value="Sigma70_r2"/>
    <property type="match status" value="1"/>
</dbReference>
<dbReference type="InterPro" id="IPR036388">
    <property type="entry name" value="WH-like_DNA-bd_sf"/>
</dbReference>
<dbReference type="GO" id="GO:0006352">
    <property type="term" value="P:DNA-templated transcription initiation"/>
    <property type="evidence" value="ECO:0007669"/>
    <property type="project" value="InterPro"/>
</dbReference>
<dbReference type="InterPro" id="IPR013324">
    <property type="entry name" value="RNA_pol_sigma_r3/r4-like"/>
</dbReference>
<sequence>MDKDGTPERGGGLAGAATPDEERLARALYAEHSDALWRYALRLTRGDEQRAQDAVQETLLRAWRHPRVLSVSTEHARRWLFTTVRQRVIDDWRAGRVRPEVVTDNIPEHQVADHVDTAIQGLLVTEALRKLTTAHREVLVECFYGGRSVGEAATRLGVPQGTVKSRLHYALRALKLALEEAGVVTEESR</sequence>
<dbReference type="Gene3D" id="1.10.1740.10">
    <property type="match status" value="1"/>
</dbReference>
<dbReference type="InterPro" id="IPR013325">
    <property type="entry name" value="RNA_pol_sigma_r2"/>
</dbReference>
<evidence type="ECO:0000256" key="2">
    <source>
        <dbReference type="ARBA" id="ARBA00023015"/>
    </source>
</evidence>
<accession>A0A841FMX4</accession>
<reference evidence="8 9" key="1">
    <citation type="submission" date="2020-08" db="EMBL/GenBank/DDBJ databases">
        <title>Genomic Encyclopedia of Type Strains, Phase IV (KMG-IV): sequencing the most valuable type-strain genomes for metagenomic binning, comparative biology and taxonomic classification.</title>
        <authorList>
            <person name="Goeker M."/>
        </authorList>
    </citation>
    <scope>NUCLEOTIDE SEQUENCE [LARGE SCALE GENOMIC DNA]</scope>
    <source>
        <strain evidence="8 9">YIM 65646</strain>
    </source>
</reference>
<organism evidence="8 9">
    <name type="scientific">Phytomonospora endophytica</name>
    <dbReference type="NCBI Taxonomy" id="714109"/>
    <lineage>
        <taxon>Bacteria</taxon>
        <taxon>Bacillati</taxon>
        <taxon>Actinomycetota</taxon>
        <taxon>Actinomycetes</taxon>
        <taxon>Micromonosporales</taxon>
        <taxon>Micromonosporaceae</taxon>
        <taxon>Phytomonospora</taxon>
    </lineage>
</organism>
<keyword evidence="9" id="KW-1185">Reference proteome</keyword>
<dbReference type="InterPro" id="IPR014284">
    <property type="entry name" value="RNA_pol_sigma-70_dom"/>
</dbReference>
<keyword evidence="4" id="KW-0238">DNA-binding</keyword>
<evidence type="ECO:0000259" key="6">
    <source>
        <dbReference type="Pfam" id="PF04542"/>
    </source>
</evidence>
<dbReference type="RefSeq" id="WP_184786804.1">
    <property type="nucleotide sequence ID" value="NZ_BONT01000013.1"/>
</dbReference>
<dbReference type="NCBIfam" id="TIGR02937">
    <property type="entry name" value="sigma70-ECF"/>
    <property type="match status" value="1"/>
</dbReference>
<dbReference type="CDD" id="cd06171">
    <property type="entry name" value="Sigma70_r4"/>
    <property type="match status" value="1"/>
</dbReference>
<keyword evidence="3" id="KW-0731">Sigma factor</keyword>
<dbReference type="InterPro" id="IPR039425">
    <property type="entry name" value="RNA_pol_sigma-70-like"/>
</dbReference>
<evidence type="ECO:0000256" key="3">
    <source>
        <dbReference type="ARBA" id="ARBA00023082"/>
    </source>
</evidence>
<dbReference type="GO" id="GO:0016987">
    <property type="term" value="F:sigma factor activity"/>
    <property type="evidence" value="ECO:0007669"/>
    <property type="project" value="UniProtKB-KW"/>
</dbReference>
<evidence type="ECO:0000313" key="8">
    <source>
        <dbReference type="EMBL" id="MBB6033959.1"/>
    </source>
</evidence>
<evidence type="ECO:0000256" key="4">
    <source>
        <dbReference type="ARBA" id="ARBA00023125"/>
    </source>
</evidence>
<dbReference type="Pfam" id="PF04545">
    <property type="entry name" value="Sigma70_r4"/>
    <property type="match status" value="1"/>
</dbReference>
<protein>
    <submittedName>
        <fullName evidence="8">RNA polymerase sigma-70 factor (ECF subfamily)</fullName>
    </submittedName>
</protein>
<dbReference type="GO" id="GO:0003677">
    <property type="term" value="F:DNA binding"/>
    <property type="evidence" value="ECO:0007669"/>
    <property type="project" value="UniProtKB-KW"/>
</dbReference>
<evidence type="ECO:0000256" key="5">
    <source>
        <dbReference type="ARBA" id="ARBA00023163"/>
    </source>
</evidence>
<comment type="similarity">
    <text evidence="1">Belongs to the sigma-70 factor family. ECF subfamily.</text>
</comment>
<dbReference type="InterPro" id="IPR007630">
    <property type="entry name" value="RNA_pol_sigma70_r4"/>
</dbReference>
<comment type="caution">
    <text evidence="8">The sequence shown here is derived from an EMBL/GenBank/DDBJ whole genome shotgun (WGS) entry which is preliminary data.</text>
</comment>
<keyword evidence="5" id="KW-0804">Transcription</keyword>
<dbReference type="Gene3D" id="1.10.10.10">
    <property type="entry name" value="Winged helix-like DNA-binding domain superfamily/Winged helix DNA-binding domain"/>
    <property type="match status" value="1"/>
</dbReference>
<evidence type="ECO:0000259" key="7">
    <source>
        <dbReference type="Pfam" id="PF04545"/>
    </source>
</evidence>
<dbReference type="AlphaFoldDB" id="A0A841FMX4"/>
<evidence type="ECO:0000313" key="9">
    <source>
        <dbReference type="Proteomes" id="UP000548476"/>
    </source>
</evidence>
<name>A0A841FMX4_9ACTN</name>
<dbReference type="Proteomes" id="UP000548476">
    <property type="component" value="Unassembled WGS sequence"/>
</dbReference>
<dbReference type="SUPFAM" id="SSF88659">
    <property type="entry name" value="Sigma3 and sigma4 domains of RNA polymerase sigma factors"/>
    <property type="match status" value="1"/>
</dbReference>
<dbReference type="PANTHER" id="PTHR43133:SF52">
    <property type="entry name" value="ECF RNA POLYMERASE SIGMA FACTOR SIGL"/>
    <property type="match status" value="1"/>
</dbReference>
<dbReference type="NCBIfam" id="NF007227">
    <property type="entry name" value="PRK09645.1"/>
    <property type="match status" value="1"/>
</dbReference>
<dbReference type="InterPro" id="IPR007627">
    <property type="entry name" value="RNA_pol_sigma70_r2"/>
</dbReference>
<feature type="domain" description="RNA polymerase sigma-70 region 2" evidence="6">
    <location>
        <begin position="28"/>
        <end position="95"/>
    </location>
</feature>
<keyword evidence="2" id="KW-0805">Transcription regulation</keyword>
<evidence type="ECO:0000256" key="1">
    <source>
        <dbReference type="ARBA" id="ARBA00010641"/>
    </source>
</evidence>
<dbReference type="PANTHER" id="PTHR43133">
    <property type="entry name" value="RNA POLYMERASE ECF-TYPE SIGMA FACTO"/>
    <property type="match status" value="1"/>
</dbReference>
<feature type="domain" description="RNA polymerase sigma-70 region 4" evidence="7">
    <location>
        <begin position="127"/>
        <end position="175"/>
    </location>
</feature>
<proteinExistence type="inferred from homology"/>
<dbReference type="EMBL" id="JACHGT010000003">
    <property type="protein sequence ID" value="MBB6033959.1"/>
    <property type="molecule type" value="Genomic_DNA"/>
</dbReference>